<dbReference type="EMBL" id="JBITDC010000035">
    <property type="protein sequence ID" value="MFI5681907.1"/>
    <property type="molecule type" value="Genomic_DNA"/>
</dbReference>
<dbReference type="RefSeq" id="WP_398662955.1">
    <property type="nucleotide sequence ID" value="NZ_JBITDC010000035.1"/>
</dbReference>
<dbReference type="Proteomes" id="UP001612415">
    <property type="component" value="Unassembled WGS sequence"/>
</dbReference>
<keyword evidence="1" id="KW-0732">Signal</keyword>
<protein>
    <recommendedName>
        <fullName evidence="4">GerMN domain-containing protein</fullName>
    </recommendedName>
</protein>
<name>A0ABW7YHL4_STRCE</name>
<comment type="caution">
    <text evidence="2">The sequence shown here is derived from an EMBL/GenBank/DDBJ whole genome shotgun (WGS) entry which is preliminary data.</text>
</comment>
<feature type="signal peptide" evidence="1">
    <location>
        <begin position="1"/>
        <end position="42"/>
    </location>
</feature>
<keyword evidence="3" id="KW-1185">Reference proteome</keyword>
<proteinExistence type="predicted"/>
<sequence length="178" mass="18499">MRPARRPAAPLPRSPLLRSSLLAAALFTLSACGISPTGVVQAGDAATGIKPNTLLYFVVDGTLVAVPRTSTDPVDVEKAVAMVLMGPEVLSGSDLQAQFQGLTTGLPPLSTGHFNLRNFGDLEQKAHAAKVRTDGDAVSIELPSIPRSPSSLPRTGVDQLICTAAMALLMTSPDIDSN</sequence>
<accession>A0ABW7YHL4</accession>
<evidence type="ECO:0000313" key="2">
    <source>
        <dbReference type="EMBL" id="MFI5681907.1"/>
    </source>
</evidence>
<reference evidence="2 3" key="1">
    <citation type="submission" date="2024-10" db="EMBL/GenBank/DDBJ databases">
        <title>The Natural Products Discovery Center: Release of the First 8490 Sequenced Strains for Exploring Actinobacteria Biosynthetic Diversity.</title>
        <authorList>
            <person name="Kalkreuter E."/>
            <person name="Kautsar S.A."/>
            <person name="Yang D."/>
            <person name="Bader C.D."/>
            <person name="Teijaro C.N."/>
            <person name="Fluegel L."/>
            <person name="Davis C.M."/>
            <person name="Simpson J.R."/>
            <person name="Lauterbach L."/>
            <person name="Steele A.D."/>
            <person name="Gui C."/>
            <person name="Meng S."/>
            <person name="Li G."/>
            <person name="Viehrig K."/>
            <person name="Ye F."/>
            <person name="Su P."/>
            <person name="Kiefer A.F."/>
            <person name="Nichols A."/>
            <person name="Cepeda A.J."/>
            <person name="Yan W."/>
            <person name="Fan B."/>
            <person name="Jiang Y."/>
            <person name="Adhikari A."/>
            <person name="Zheng C.-J."/>
            <person name="Schuster L."/>
            <person name="Cowan T.M."/>
            <person name="Smanski M.J."/>
            <person name="Chevrette M.G."/>
            <person name="De Carvalho L.P.S."/>
            <person name="Shen B."/>
        </authorList>
    </citation>
    <scope>NUCLEOTIDE SEQUENCE [LARGE SCALE GENOMIC DNA]</scope>
    <source>
        <strain evidence="2 3">NPDC051599</strain>
    </source>
</reference>
<gene>
    <name evidence="2" type="ORF">ACIA8P_46385</name>
</gene>
<evidence type="ECO:0000313" key="3">
    <source>
        <dbReference type="Proteomes" id="UP001612415"/>
    </source>
</evidence>
<organism evidence="2 3">
    <name type="scientific">Streptomyces cellulosae</name>
    <dbReference type="NCBI Taxonomy" id="1968"/>
    <lineage>
        <taxon>Bacteria</taxon>
        <taxon>Bacillati</taxon>
        <taxon>Actinomycetota</taxon>
        <taxon>Actinomycetes</taxon>
        <taxon>Kitasatosporales</taxon>
        <taxon>Streptomycetaceae</taxon>
        <taxon>Streptomyces</taxon>
    </lineage>
</organism>
<evidence type="ECO:0000256" key="1">
    <source>
        <dbReference type="SAM" id="SignalP"/>
    </source>
</evidence>
<evidence type="ECO:0008006" key="4">
    <source>
        <dbReference type="Google" id="ProtNLM"/>
    </source>
</evidence>
<dbReference type="PROSITE" id="PS51257">
    <property type="entry name" value="PROKAR_LIPOPROTEIN"/>
    <property type="match status" value="1"/>
</dbReference>
<feature type="chain" id="PRO_5046953091" description="GerMN domain-containing protein" evidence="1">
    <location>
        <begin position="43"/>
        <end position="178"/>
    </location>
</feature>